<dbReference type="AlphaFoldDB" id="D2QSI3"/>
<organism evidence="6 7">
    <name type="scientific">Spirosoma linguale (strain ATCC 33905 / DSM 74 / LMG 10896 / Claus 1)</name>
    <dbReference type="NCBI Taxonomy" id="504472"/>
    <lineage>
        <taxon>Bacteria</taxon>
        <taxon>Pseudomonadati</taxon>
        <taxon>Bacteroidota</taxon>
        <taxon>Cytophagia</taxon>
        <taxon>Cytophagales</taxon>
        <taxon>Cytophagaceae</taxon>
        <taxon>Spirosoma</taxon>
    </lineage>
</organism>
<dbReference type="InterPro" id="IPR014284">
    <property type="entry name" value="RNA_pol_sigma-70_dom"/>
</dbReference>
<dbReference type="InterPro" id="IPR013324">
    <property type="entry name" value="RNA_pol_sigma_r3/r4-like"/>
</dbReference>
<evidence type="ECO:0000256" key="1">
    <source>
        <dbReference type="ARBA" id="ARBA00010641"/>
    </source>
</evidence>
<accession>D2QSI3</accession>
<protein>
    <submittedName>
        <fullName evidence="6">RNA polymerase, sigma-24 subunit, ECF subfamily</fullName>
    </submittedName>
</protein>
<dbReference type="GO" id="GO:0003677">
    <property type="term" value="F:DNA binding"/>
    <property type="evidence" value="ECO:0007669"/>
    <property type="project" value="InterPro"/>
</dbReference>
<dbReference type="SUPFAM" id="SSF88946">
    <property type="entry name" value="Sigma2 domain of RNA polymerase sigma factors"/>
    <property type="match status" value="1"/>
</dbReference>
<sequence length="201" mass="23909">MINTASYTSHPSDLQLWQRFREGDRVAFEQIIANNYTSLFRFGTRFTKDVGLIEDCLHDLFVYLWEKRASLSATDSIRKYLFKSFRHKMLLELQRVYRRGWVSEDEAAEMAPEQNFQDTLFLLENEQLTTHKIKEAINQLPVRQQEALYLRYFEGLDVDHIAQVMTINRQSVSNHLHKALTFLREHWVNFTISALLLAFFR</sequence>
<reference evidence="6 7" key="1">
    <citation type="journal article" date="2010" name="Stand. Genomic Sci.">
        <title>Complete genome sequence of Spirosoma linguale type strain (1).</title>
        <authorList>
            <person name="Lail K."/>
            <person name="Sikorski J."/>
            <person name="Saunders E."/>
            <person name="Lapidus A."/>
            <person name="Glavina Del Rio T."/>
            <person name="Copeland A."/>
            <person name="Tice H."/>
            <person name="Cheng J.-F."/>
            <person name="Lucas S."/>
            <person name="Nolan M."/>
            <person name="Bruce D."/>
            <person name="Goodwin L."/>
            <person name="Pitluck S."/>
            <person name="Ivanova N."/>
            <person name="Mavromatis K."/>
            <person name="Ovchinnikova G."/>
            <person name="Pati A."/>
            <person name="Chen A."/>
            <person name="Palaniappan K."/>
            <person name="Land M."/>
            <person name="Hauser L."/>
            <person name="Chang Y.-J."/>
            <person name="Jeffries C.D."/>
            <person name="Chain P."/>
            <person name="Brettin T."/>
            <person name="Detter J.C."/>
            <person name="Schuetze A."/>
            <person name="Rohde M."/>
            <person name="Tindall B.J."/>
            <person name="Goeker M."/>
            <person name="Bristow J."/>
            <person name="Eisen J.A."/>
            <person name="Markowitz V."/>
            <person name="Hugenholtz P."/>
            <person name="Kyrpides N.C."/>
            <person name="Klenk H.-P."/>
            <person name="Chen F."/>
        </authorList>
    </citation>
    <scope>NUCLEOTIDE SEQUENCE [LARGE SCALE GENOMIC DNA]</scope>
    <source>
        <strain evidence="7">ATCC 33905 / DSM 74 / LMG 10896 / Claus 1</strain>
    </source>
</reference>
<dbReference type="RefSeq" id="WP_012930255.1">
    <property type="nucleotide sequence ID" value="NC_013730.1"/>
</dbReference>
<dbReference type="CDD" id="cd06171">
    <property type="entry name" value="Sigma70_r4"/>
    <property type="match status" value="1"/>
</dbReference>
<dbReference type="EMBL" id="CP001769">
    <property type="protein sequence ID" value="ADB41765.1"/>
    <property type="molecule type" value="Genomic_DNA"/>
</dbReference>
<dbReference type="Gene3D" id="1.10.10.10">
    <property type="entry name" value="Winged helix-like DNA-binding domain superfamily/Winged helix DNA-binding domain"/>
    <property type="match status" value="1"/>
</dbReference>
<feature type="domain" description="RNA polymerase sigma factor 70 region 4 type 2" evidence="5">
    <location>
        <begin position="132"/>
        <end position="183"/>
    </location>
</feature>
<evidence type="ECO:0000313" key="7">
    <source>
        <dbReference type="Proteomes" id="UP000002028"/>
    </source>
</evidence>
<dbReference type="Gene3D" id="1.10.1740.10">
    <property type="match status" value="1"/>
</dbReference>
<dbReference type="HOGENOM" id="CLU_047691_4_2_10"/>
<keyword evidence="4" id="KW-0804">Transcription</keyword>
<evidence type="ECO:0000256" key="3">
    <source>
        <dbReference type="ARBA" id="ARBA00023082"/>
    </source>
</evidence>
<evidence type="ECO:0000256" key="4">
    <source>
        <dbReference type="ARBA" id="ARBA00023163"/>
    </source>
</evidence>
<dbReference type="GO" id="GO:0016987">
    <property type="term" value="F:sigma factor activity"/>
    <property type="evidence" value="ECO:0007669"/>
    <property type="project" value="UniProtKB-KW"/>
</dbReference>
<dbReference type="SUPFAM" id="SSF88659">
    <property type="entry name" value="Sigma3 and sigma4 domains of RNA polymerase sigma factors"/>
    <property type="match status" value="1"/>
</dbReference>
<dbReference type="eggNOG" id="COG1595">
    <property type="taxonomic scope" value="Bacteria"/>
</dbReference>
<keyword evidence="3" id="KW-0731">Sigma factor</keyword>
<dbReference type="GO" id="GO:0006352">
    <property type="term" value="P:DNA-templated transcription initiation"/>
    <property type="evidence" value="ECO:0007669"/>
    <property type="project" value="InterPro"/>
</dbReference>
<evidence type="ECO:0000259" key="5">
    <source>
        <dbReference type="Pfam" id="PF08281"/>
    </source>
</evidence>
<evidence type="ECO:0000313" key="6">
    <source>
        <dbReference type="EMBL" id="ADB41765.1"/>
    </source>
</evidence>
<dbReference type="KEGG" id="sli:Slin_5800"/>
<dbReference type="InterPro" id="IPR039425">
    <property type="entry name" value="RNA_pol_sigma-70-like"/>
</dbReference>
<dbReference type="Pfam" id="PF08281">
    <property type="entry name" value="Sigma70_r4_2"/>
    <property type="match status" value="1"/>
</dbReference>
<dbReference type="InterPro" id="IPR036388">
    <property type="entry name" value="WH-like_DNA-bd_sf"/>
</dbReference>
<dbReference type="InterPro" id="IPR013249">
    <property type="entry name" value="RNA_pol_sigma70_r4_t2"/>
</dbReference>
<proteinExistence type="inferred from homology"/>
<comment type="similarity">
    <text evidence="1">Belongs to the sigma-70 factor family. ECF subfamily.</text>
</comment>
<keyword evidence="7" id="KW-1185">Reference proteome</keyword>
<dbReference type="PANTHER" id="PTHR43133">
    <property type="entry name" value="RNA POLYMERASE ECF-TYPE SIGMA FACTO"/>
    <property type="match status" value="1"/>
</dbReference>
<evidence type="ECO:0000256" key="2">
    <source>
        <dbReference type="ARBA" id="ARBA00023015"/>
    </source>
</evidence>
<dbReference type="STRING" id="504472.Slin_5800"/>
<dbReference type="NCBIfam" id="TIGR02937">
    <property type="entry name" value="sigma70-ECF"/>
    <property type="match status" value="1"/>
</dbReference>
<dbReference type="Proteomes" id="UP000002028">
    <property type="component" value="Chromosome"/>
</dbReference>
<dbReference type="InterPro" id="IPR013325">
    <property type="entry name" value="RNA_pol_sigma_r2"/>
</dbReference>
<keyword evidence="2" id="KW-0805">Transcription regulation</keyword>
<name>D2QSI3_SPILD</name>
<dbReference type="PANTHER" id="PTHR43133:SF46">
    <property type="entry name" value="RNA POLYMERASE SIGMA-70 FACTOR ECF SUBFAMILY"/>
    <property type="match status" value="1"/>
</dbReference>
<gene>
    <name evidence="6" type="ordered locus">Slin_5800</name>
</gene>